<evidence type="ECO:0000256" key="3">
    <source>
        <dbReference type="ARBA" id="ARBA00022777"/>
    </source>
</evidence>
<organism evidence="8 9">
    <name type="scientific">Eimeria acervulina</name>
    <name type="common">Coccidian parasite</name>
    <dbReference type="NCBI Taxonomy" id="5801"/>
    <lineage>
        <taxon>Eukaryota</taxon>
        <taxon>Sar</taxon>
        <taxon>Alveolata</taxon>
        <taxon>Apicomplexa</taxon>
        <taxon>Conoidasida</taxon>
        <taxon>Coccidia</taxon>
        <taxon>Eucoccidiorida</taxon>
        <taxon>Eimeriorina</taxon>
        <taxon>Eimeriidae</taxon>
        <taxon>Eimeria</taxon>
    </lineage>
</organism>
<reference evidence="8" key="1">
    <citation type="submission" date="2013-10" db="EMBL/GenBank/DDBJ databases">
        <title>Genomic analysis of the causative agents of coccidiosis in chickens.</title>
        <authorList>
            <person name="Reid A.J."/>
            <person name="Blake D."/>
            <person name="Billington K."/>
            <person name="Browne H."/>
            <person name="Dunn M."/>
            <person name="Hung S."/>
            <person name="Kawahara F."/>
            <person name="Miranda-Saavedra D."/>
            <person name="Mourier T."/>
            <person name="Nagra H."/>
            <person name="Otto T.D."/>
            <person name="Rawlings N."/>
            <person name="Sanchez A."/>
            <person name="Sanders M."/>
            <person name="Subramaniam C."/>
            <person name="Tay Y."/>
            <person name="Dear P."/>
            <person name="Doerig C."/>
            <person name="Gruber A."/>
            <person name="Parkinson J."/>
            <person name="Shirley M."/>
            <person name="Wan K.L."/>
            <person name="Berriman M."/>
            <person name="Tomley F."/>
            <person name="Pain A."/>
        </authorList>
    </citation>
    <scope>NUCLEOTIDE SEQUENCE</scope>
    <source>
        <strain evidence="8">Houghton</strain>
    </source>
</reference>
<dbReference type="SMART" id="SM00220">
    <property type="entry name" value="S_TKc"/>
    <property type="match status" value="1"/>
</dbReference>
<evidence type="ECO:0000256" key="2">
    <source>
        <dbReference type="ARBA" id="ARBA00022741"/>
    </source>
</evidence>
<dbReference type="OMA" id="TCFACAP"/>
<dbReference type="InterPro" id="IPR017441">
    <property type="entry name" value="Protein_kinase_ATP_BS"/>
</dbReference>
<dbReference type="GO" id="GO:0010506">
    <property type="term" value="P:regulation of autophagy"/>
    <property type="evidence" value="ECO:0007669"/>
    <property type="project" value="InterPro"/>
</dbReference>
<dbReference type="PANTHER" id="PTHR24348">
    <property type="entry name" value="SERINE/THREONINE-PROTEIN KINASE UNC-51-RELATED"/>
    <property type="match status" value="1"/>
</dbReference>
<feature type="compositionally biased region" description="Polar residues" evidence="6">
    <location>
        <begin position="572"/>
        <end position="587"/>
    </location>
</feature>
<dbReference type="Pfam" id="PF00069">
    <property type="entry name" value="Pkinase"/>
    <property type="match status" value="1"/>
</dbReference>
<dbReference type="AlphaFoldDB" id="U6H126"/>
<dbReference type="GO" id="GO:0016020">
    <property type="term" value="C:membrane"/>
    <property type="evidence" value="ECO:0007669"/>
    <property type="project" value="TreeGrafter"/>
</dbReference>
<dbReference type="GeneID" id="25273339"/>
<dbReference type="GO" id="GO:0005829">
    <property type="term" value="C:cytosol"/>
    <property type="evidence" value="ECO:0007669"/>
    <property type="project" value="TreeGrafter"/>
</dbReference>
<feature type="domain" description="Protein kinase" evidence="7">
    <location>
        <begin position="157"/>
        <end position="466"/>
    </location>
</feature>
<keyword evidence="3 8" id="KW-0418">Kinase</keyword>
<keyword evidence="9" id="KW-1185">Reference proteome</keyword>
<keyword evidence="2 5" id="KW-0547">Nucleotide-binding</keyword>
<accession>U6H126</accession>
<evidence type="ECO:0000313" key="9">
    <source>
        <dbReference type="Proteomes" id="UP000018050"/>
    </source>
</evidence>
<evidence type="ECO:0000256" key="6">
    <source>
        <dbReference type="SAM" id="MobiDB-lite"/>
    </source>
</evidence>
<gene>
    <name evidence="8" type="ORF">EAH_00052690</name>
</gene>
<dbReference type="PANTHER" id="PTHR24348:SF22">
    <property type="entry name" value="NON-SPECIFIC SERINE_THREONINE PROTEIN KINASE"/>
    <property type="match status" value="1"/>
</dbReference>
<dbReference type="RefSeq" id="XP_013246576.1">
    <property type="nucleotide sequence ID" value="XM_013391122.1"/>
</dbReference>
<keyword evidence="4 5" id="KW-0067">ATP-binding</keyword>
<proteinExistence type="predicted"/>
<dbReference type="InterPro" id="IPR000719">
    <property type="entry name" value="Prot_kinase_dom"/>
</dbReference>
<dbReference type="SUPFAM" id="SSF56112">
    <property type="entry name" value="Protein kinase-like (PK-like)"/>
    <property type="match status" value="1"/>
</dbReference>
<dbReference type="GO" id="GO:0005524">
    <property type="term" value="F:ATP binding"/>
    <property type="evidence" value="ECO:0007669"/>
    <property type="project" value="UniProtKB-UniRule"/>
</dbReference>
<feature type="compositionally biased region" description="Low complexity" evidence="6">
    <location>
        <begin position="588"/>
        <end position="600"/>
    </location>
</feature>
<evidence type="ECO:0000256" key="4">
    <source>
        <dbReference type="ARBA" id="ARBA00022840"/>
    </source>
</evidence>
<dbReference type="GO" id="GO:0004683">
    <property type="term" value="F:calcium/calmodulin-dependent protein kinase activity"/>
    <property type="evidence" value="ECO:0007669"/>
    <property type="project" value="UniProtKB-EC"/>
</dbReference>
<protein>
    <submittedName>
        <fullName evidence="8">Protein kinase domain-containing protein, related</fullName>
        <ecNumber evidence="8">2.7.11.17</ecNumber>
    </submittedName>
</protein>
<evidence type="ECO:0000259" key="7">
    <source>
        <dbReference type="PROSITE" id="PS50011"/>
    </source>
</evidence>
<dbReference type="PROSITE" id="PS00107">
    <property type="entry name" value="PROTEIN_KINASE_ATP"/>
    <property type="match status" value="1"/>
</dbReference>
<name>U6H126_EIMAC</name>
<reference evidence="8" key="2">
    <citation type="submission" date="2013-10" db="EMBL/GenBank/DDBJ databases">
        <authorList>
            <person name="Aslett M."/>
        </authorList>
    </citation>
    <scope>NUCLEOTIDE SEQUENCE</scope>
    <source>
        <strain evidence="8">Houghton</strain>
    </source>
</reference>
<dbReference type="Gene3D" id="1.10.510.10">
    <property type="entry name" value="Transferase(Phosphotransferase) domain 1"/>
    <property type="match status" value="2"/>
</dbReference>
<dbReference type="InterPro" id="IPR011009">
    <property type="entry name" value="Kinase-like_dom_sf"/>
</dbReference>
<evidence type="ECO:0000256" key="1">
    <source>
        <dbReference type="ARBA" id="ARBA00022679"/>
    </source>
</evidence>
<dbReference type="EC" id="2.7.11.17" evidence="8"/>
<keyword evidence="1 8" id="KW-0808">Transferase</keyword>
<evidence type="ECO:0000313" key="8">
    <source>
        <dbReference type="EMBL" id="CDI84459.1"/>
    </source>
</evidence>
<dbReference type="Proteomes" id="UP000018050">
    <property type="component" value="Unassembled WGS sequence"/>
</dbReference>
<dbReference type="GO" id="GO:0005776">
    <property type="term" value="C:autophagosome"/>
    <property type="evidence" value="ECO:0007669"/>
    <property type="project" value="TreeGrafter"/>
</dbReference>
<dbReference type="GO" id="GO:0000407">
    <property type="term" value="C:phagophore assembly site"/>
    <property type="evidence" value="ECO:0007669"/>
    <property type="project" value="TreeGrafter"/>
</dbReference>
<dbReference type="GO" id="GO:0000045">
    <property type="term" value="P:autophagosome assembly"/>
    <property type="evidence" value="ECO:0007669"/>
    <property type="project" value="TreeGrafter"/>
</dbReference>
<feature type="binding site" evidence="5">
    <location>
        <position position="263"/>
    </location>
    <ligand>
        <name>ATP</name>
        <dbReference type="ChEBI" id="CHEBI:30616"/>
    </ligand>
</feature>
<feature type="region of interest" description="Disordered" evidence="6">
    <location>
        <begin position="572"/>
        <end position="601"/>
    </location>
</feature>
<dbReference type="EMBL" id="HG673684">
    <property type="protein sequence ID" value="CDI84459.1"/>
    <property type="molecule type" value="Genomic_DNA"/>
</dbReference>
<evidence type="ECO:0000256" key="5">
    <source>
        <dbReference type="PROSITE-ProRule" id="PRU10141"/>
    </source>
</evidence>
<dbReference type="VEuPathDB" id="ToxoDB:EAH_00052690"/>
<dbReference type="OrthoDB" id="248923at2759"/>
<dbReference type="InterPro" id="IPR045269">
    <property type="entry name" value="Atg1-like"/>
</dbReference>
<sequence>MFGRWKLANSFARTTAETVSPGAAFSSEESRQQRGTTPASEKTFLRKAHYFCLIQSSPYPSTFVFTEPGDYIIGCNCTNNLSGTLVPVPLGPYPEYRGNCGYLRIKVRDRNISVRQNPPVTASPFQGNACGSFHFFKETGKGFEVFTHLDAAENCKFRMIPKSGINVNGKPFGADGNAACSFSFRRILLGVDRPNPIRRCVPPDTPVETAGNSVPAESTLFTEYQLSVFRRFEVFLDTRLGKGGNGEVFLAIDRRHGGPVAIKREPKEMLRHEFSLICEIRLEGALLTYKAQDPHPSKFLGLMAHSVALEVGNSAVAAAVAHHSAVGDSHDHLALELVNGGELRKLLKAKYTTGMPVKPGLILTKNYTTCFACAPEQFMPTGKGYSYGVDIWAVGTIFFELLTGERLFECLNMNEASRQIPAFKEKDVTDRLPFLRQDAMSFLLKCLTKDPQKRPTAFQLLTTPFLFPLHIYQIRRRVETTDIYNAYMQAFEKGWGNLLPMERLSMAEKLLYDSNSKSFFSEYPDSEAVNVVLPVFECVPDFQSQDRAIRINNWILTSDASFYLAPRKVHGNSNGGQLETPNQPIPRSSSVTSLTSTGSSQDLGENFSSPGFIKLLPDSHFYHHINDIMTCGMGVPRRGSTCSTSIGTPMHGSLMCGGENTQTESDEAYETLVNRIDSL</sequence>
<dbReference type="PROSITE" id="PS50011">
    <property type="entry name" value="PROTEIN_KINASE_DOM"/>
    <property type="match status" value="1"/>
</dbReference>